<feature type="transmembrane region" description="Helical" evidence="1">
    <location>
        <begin position="430"/>
        <end position="450"/>
    </location>
</feature>
<feature type="transmembrane region" description="Helical" evidence="1">
    <location>
        <begin position="254"/>
        <end position="271"/>
    </location>
</feature>
<comment type="caution">
    <text evidence="2">The sequence shown here is derived from an EMBL/GenBank/DDBJ whole genome shotgun (WGS) entry which is preliminary data.</text>
</comment>
<feature type="transmembrane region" description="Helical" evidence="1">
    <location>
        <begin position="76"/>
        <end position="98"/>
    </location>
</feature>
<dbReference type="RefSeq" id="WP_343992506.1">
    <property type="nucleotide sequence ID" value="NZ_BAAANB010000021.1"/>
</dbReference>
<proteinExistence type="predicted"/>
<gene>
    <name evidence="2" type="ORF">GCM10009740_28760</name>
</gene>
<organism evidence="2 3">
    <name type="scientific">Terrabacter terrae</name>
    <dbReference type="NCBI Taxonomy" id="318434"/>
    <lineage>
        <taxon>Bacteria</taxon>
        <taxon>Bacillati</taxon>
        <taxon>Actinomycetota</taxon>
        <taxon>Actinomycetes</taxon>
        <taxon>Micrococcales</taxon>
        <taxon>Intrasporangiaceae</taxon>
        <taxon>Terrabacter</taxon>
    </lineage>
</organism>
<sequence>MTVTGCPRPSRAWIRASRLSGMLALGLVAMTMVAPRFSAIPYSRPAALVTFAVLVLATWLLLRRRALVSDRLARRLAFPVGLLCTAIAGFVGYASYYVNTWDPKLIQNVATRAPSEVTALQVAYLSRYPNNDLLLALARQAHRLAEALGVDYGTAFLAFQVVFFALALVATHRLCTLVSDHATALAAMVLVTVLVGLSPWMAVPYTDVASMWTPVWGIYCVVRALRAGTRLTTGAWALAAGAILAIGVDLKTTPLVVIVAAAVSFLAAALGQRDRRRWVACAAQAGCLAAGVALGMMVSGPAVARWARTPATTPGVTASVWQYVADGIRVQVGPNHNRVYGGYDRPTNSATFGKPTALQDSISKRMISAQLERRGPLGTLWFEANKLDFTWGDGMLWAYGEGIDLSRRPVHHGRPFEMVQSWNSPVGHLFGARVALTQGLWWLVLALAAVGWLRARVTAESLLLLLTLVGVAAFTLLFQGRSRYLLTFVPVLAVAALWWTADVRARMAAGWKPAAAGGRAARRAAARGRHRRRPWLDG</sequence>
<evidence type="ECO:0000313" key="2">
    <source>
        <dbReference type="EMBL" id="GAA2035932.1"/>
    </source>
</evidence>
<evidence type="ECO:0000256" key="1">
    <source>
        <dbReference type="SAM" id="Phobius"/>
    </source>
</evidence>
<name>A0ABP5FX45_9MICO</name>
<keyword evidence="3" id="KW-1185">Reference proteome</keyword>
<keyword evidence="1" id="KW-0812">Transmembrane</keyword>
<feature type="transmembrane region" description="Helical" evidence="1">
    <location>
        <begin position="12"/>
        <end position="34"/>
    </location>
</feature>
<feature type="transmembrane region" description="Helical" evidence="1">
    <location>
        <begin position="46"/>
        <end position="64"/>
    </location>
</feature>
<evidence type="ECO:0008006" key="4">
    <source>
        <dbReference type="Google" id="ProtNLM"/>
    </source>
</evidence>
<keyword evidence="1" id="KW-1133">Transmembrane helix</keyword>
<dbReference type="EMBL" id="BAAANB010000021">
    <property type="protein sequence ID" value="GAA2035932.1"/>
    <property type="molecule type" value="Genomic_DNA"/>
</dbReference>
<keyword evidence="1" id="KW-0472">Membrane</keyword>
<feature type="transmembrane region" description="Helical" evidence="1">
    <location>
        <begin position="462"/>
        <end position="478"/>
    </location>
</feature>
<feature type="transmembrane region" description="Helical" evidence="1">
    <location>
        <begin position="278"/>
        <end position="298"/>
    </location>
</feature>
<accession>A0ABP5FX45</accession>
<feature type="transmembrane region" description="Helical" evidence="1">
    <location>
        <begin position="484"/>
        <end position="501"/>
    </location>
</feature>
<reference evidence="3" key="1">
    <citation type="journal article" date="2019" name="Int. J. Syst. Evol. Microbiol.">
        <title>The Global Catalogue of Microorganisms (GCM) 10K type strain sequencing project: providing services to taxonomists for standard genome sequencing and annotation.</title>
        <authorList>
            <consortium name="The Broad Institute Genomics Platform"/>
            <consortium name="The Broad Institute Genome Sequencing Center for Infectious Disease"/>
            <person name="Wu L."/>
            <person name="Ma J."/>
        </authorList>
    </citation>
    <scope>NUCLEOTIDE SEQUENCE [LARGE SCALE GENOMIC DNA]</scope>
    <source>
        <strain evidence="3">JCM 14283</strain>
    </source>
</reference>
<evidence type="ECO:0000313" key="3">
    <source>
        <dbReference type="Proteomes" id="UP001501285"/>
    </source>
</evidence>
<feature type="transmembrane region" description="Helical" evidence="1">
    <location>
        <begin position="182"/>
        <end position="202"/>
    </location>
</feature>
<protein>
    <recommendedName>
        <fullName evidence="4">Glycosyltransferase RgtA/B/C/D-like domain-containing protein</fullName>
    </recommendedName>
</protein>
<feature type="transmembrane region" description="Helical" evidence="1">
    <location>
        <begin position="152"/>
        <end position="170"/>
    </location>
</feature>
<dbReference type="Proteomes" id="UP001501285">
    <property type="component" value="Unassembled WGS sequence"/>
</dbReference>